<protein>
    <recommendedName>
        <fullName evidence="4">Quino amine dehydrogenase beta chain protein</fullName>
    </recommendedName>
</protein>
<evidence type="ECO:0008006" key="4">
    <source>
        <dbReference type="Google" id="ProtNLM"/>
    </source>
</evidence>
<accession>A0A6G1H1Q9</accession>
<dbReference type="OrthoDB" id="9977941at2759"/>
<evidence type="ECO:0000313" key="3">
    <source>
        <dbReference type="Proteomes" id="UP000800041"/>
    </source>
</evidence>
<keyword evidence="3" id="KW-1185">Reference proteome</keyword>
<dbReference type="InterPro" id="IPR011042">
    <property type="entry name" value="6-blade_b-propeller_TolB-like"/>
</dbReference>
<dbReference type="EMBL" id="ML977154">
    <property type="protein sequence ID" value="KAF1986939.1"/>
    <property type="molecule type" value="Genomic_DNA"/>
</dbReference>
<name>A0A6G1H1Q9_9PEZI</name>
<gene>
    <name evidence="2" type="ORF">K402DRAFT_59449</name>
</gene>
<proteinExistence type="predicted"/>
<dbReference type="PANTHER" id="PTHR42060:SF1">
    <property type="entry name" value="NHL REPEAT-CONTAINING PROTEIN"/>
    <property type="match status" value="1"/>
</dbReference>
<dbReference type="SUPFAM" id="SSF63829">
    <property type="entry name" value="Calcium-dependent phosphotriesterase"/>
    <property type="match status" value="1"/>
</dbReference>
<evidence type="ECO:0000256" key="1">
    <source>
        <dbReference type="SAM" id="SignalP"/>
    </source>
</evidence>
<evidence type="ECO:0000313" key="2">
    <source>
        <dbReference type="EMBL" id="KAF1986939.1"/>
    </source>
</evidence>
<sequence>MLLTTMKTISALLFSLTILPYTTALPNIPQGQPQKHNLVRSAAPSALPSLTTITQFPLGTWIENIAVRRNGNLLLTLLNTPELLETPPYPGSTPTLIHSFPDTDGLLGIAETSPDTFAIISGDFEGSITGAVPGTFKIWSVKLNRSPKVKGSSGTKPKIEVKLIVGPIPEALFLDGLEHLPGTNIVLASDTAAGAVFAINVVTGNYSIVMNDASMKPIPSAAVPIGINGIRVRGDTVFYTNTFAQTLWKVRINPSTGTPKGEYELVAQGVLGDDFALKGGYAYVCGNPINVVTKVDVQEKGEGESVVVAGNLNSTALAGVAGAAWGRGREGRETLFGVTTGGLARPVNGTVVEGGKVVGLRFG</sequence>
<organism evidence="2 3">
    <name type="scientific">Aulographum hederae CBS 113979</name>
    <dbReference type="NCBI Taxonomy" id="1176131"/>
    <lineage>
        <taxon>Eukaryota</taxon>
        <taxon>Fungi</taxon>
        <taxon>Dikarya</taxon>
        <taxon>Ascomycota</taxon>
        <taxon>Pezizomycotina</taxon>
        <taxon>Dothideomycetes</taxon>
        <taxon>Pleosporomycetidae</taxon>
        <taxon>Aulographales</taxon>
        <taxon>Aulographaceae</taxon>
    </lineage>
</organism>
<dbReference type="Gene3D" id="2.120.10.30">
    <property type="entry name" value="TolB, C-terminal domain"/>
    <property type="match status" value="1"/>
</dbReference>
<dbReference type="AlphaFoldDB" id="A0A6G1H1Q9"/>
<keyword evidence="1" id="KW-0732">Signal</keyword>
<reference evidence="2" key="1">
    <citation type="journal article" date="2020" name="Stud. Mycol.">
        <title>101 Dothideomycetes genomes: a test case for predicting lifestyles and emergence of pathogens.</title>
        <authorList>
            <person name="Haridas S."/>
            <person name="Albert R."/>
            <person name="Binder M."/>
            <person name="Bloem J."/>
            <person name="Labutti K."/>
            <person name="Salamov A."/>
            <person name="Andreopoulos B."/>
            <person name="Baker S."/>
            <person name="Barry K."/>
            <person name="Bills G."/>
            <person name="Bluhm B."/>
            <person name="Cannon C."/>
            <person name="Castanera R."/>
            <person name="Culley D."/>
            <person name="Daum C."/>
            <person name="Ezra D."/>
            <person name="Gonzalez J."/>
            <person name="Henrissat B."/>
            <person name="Kuo A."/>
            <person name="Liang C."/>
            <person name="Lipzen A."/>
            <person name="Lutzoni F."/>
            <person name="Magnuson J."/>
            <person name="Mondo S."/>
            <person name="Nolan M."/>
            <person name="Ohm R."/>
            <person name="Pangilinan J."/>
            <person name="Park H.-J."/>
            <person name="Ramirez L."/>
            <person name="Alfaro M."/>
            <person name="Sun H."/>
            <person name="Tritt A."/>
            <person name="Yoshinaga Y."/>
            <person name="Zwiers L.-H."/>
            <person name="Turgeon B."/>
            <person name="Goodwin S."/>
            <person name="Spatafora J."/>
            <person name="Crous P."/>
            <person name="Grigoriev I."/>
        </authorList>
    </citation>
    <scope>NUCLEOTIDE SEQUENCE</scope>
    <source>
        <strain evidence="2">CBS 113979</strain>
    </source>
</reference>
<feature type="signal peptide" evidence="1">
    <location>
        <begin position="1"/>
        <end position="24"/>
    </location>
</feature>
<dbReference type="Proteomes" id="UP000800041">
    <property type="component" value="Unassembled WGS sequence"/>
</dbReference>
<feature type="chain" id="PRO_5026198492" description="Quino amine dehydrogenase beta chain protein" evidence="1">
    <location>
        <begin position="25"/>
        <end position="363"/>
    </location>
</feature>
<dbReference type="PANTHER" id="PTHR42060">
    <property type="entry name" value="NHL REPEAT-CONTAINING PROTEIN-RELATED"/>
    <property type="match status" value="1"/>
</dbReference>
<dbReference type="InterPro" id="IPR052998">
    <property type="entry name" value="Hetero-Diels-Alderase-like"/>
</dbReference>